<accession>A0AB38Z1W7</accession>
<name>A0AB38Z1W7_9GAMM</name>
<protein>
    <submittedName>
        <fullName evidence="1">Uncharacterized protein</fullName>
    </submittedName>
</protein>
<keyword evidence="1" id="KW-0614">Plasmid</keyword>
<proteinExistence type="predicted"/>
<dbReference type="EMBL" id="CP134208">
    <property type="protein sequence ID" value="WND07546.1"/>
    <property type="molecule type" value="Genomic_DNA"/>
</dbReference>
<geneLocation type="plasmid" evidence="1 2">
    <name>unnamed2</name>
</geneLocation>
<evidence type="ECO:0000313" key="2">
    <source>
        <dbReference type="Proteomes" id="UP001256400"/>
    </source>
</evidence>
<dbReference type="RefSeq" id="WP_048764585.1">
    <property type="nucleotide sequence ID" value="NZ_BKFD01000020.1"/>
</dbReference>
<reference evidence="1" key="1">
    <citation type="submission" date="2023-09" db="EMBL/GenBank/DDBJ databases">
        <title>Acinetobacter soli.</title>
        <authorList>
            <person name="Kim B."/>
            <person name="Kim D."/>
            <person name="Park D."/>
        </authorList>
    </citation>
    <scope>NUCLEOTIDE SEQUENCE</scope>
    <source>
        <strain evidence="1">2023.05</strain>
        <plasmid evidence="1">unnamed2</plasmid>
    </source>
</reference>
<evidence type="ECO:0000313" key="1">
    <source>
        <dbReference type="EMBL" id="WND07546.1"/>
    </source>
</evidence>
<organism evidence="1 2">
    <name type="scientific">Acinetobacter soli</name>
    <dbReference type="NCBI Taxonomy" id="487316"/>
    <lineage>
        <taxon>Bacteria</taxon>
        <taxon>Pseudomonadati</taxon>
        <taxon>Pseudomonadota</taxon>
        <taxon>Gammaproteobacteria</taxon>
        <taxon>Moraxellales</taxon>
        <taxon>Moraxellaceae</taxon>
        <taxon>Acinetobacter</taxon>
    </lineage>
</organism>
<sequence>MPQYLAMAEKVIKDIKQEAGAKIEKDRKSLFTFIILKVRQYSQEKNLKVNQEICTTIFDDEKKIEGIKRIDLTIIPRISNEDEFLLWLAGFIQHITIDKSKKGQVPLSIFYETK</sequence>
<gene>
    <name evidence="1" type="ORF">RHP80_17440</name>
</gene>
<dbReference type="Proteomes" id="UP001256400">
    <property type="component" value="Plasmid unnamed2"/>
</dbReference>
<dbReference type="AlphaFoldDB" id="A0AB38Z1W7"/>